<dbReference type="Pfam" id="PF05050">
    <property type="entry name" value="Methyltransf_21"/>
    <property type="match status" value="1"/>
</dbReference>
<feature type="domain" description="Methyltransferase FkbM" evidence="1">
    <location>
        <begin position="108"/>
        <end position="271"/>
    </location>
</feature>
<reference evidence="2" key="1">
    <citation type="submission" date="2022-10" db="EMBL/GenBank/DDBJ databases">
        <authorList>
            <person name="Aires J."/>
            <person name="Mesa V."/>
        </authorList>
    </citation>
    <scope>NUCLEOTIDE SEQUENCE</scope>
    <source>
        <strain evidence="2">Clostridium neonatale JD116</strain>
    </source>
</reference>
<dbReference type="AlphaFoldDB" id="A0AAD1YDX6"/>
<comment type="caution">
    <text evidence="2">The sequence shown here is derived from an EMBL/GenBank/DDBJ whole genome shotgun (WGS) entry which is preliminary data.</text>
</comment>
<evidence type="ECO:0000259" key="1">
    <source>
        <dbReference type="Pfam" id="PF05050"/>
    </source>
</evidence>
<dbReference type="NCBIfam" id="TIGR01444">
    <property type="entry name" value="fkbM_fam"/>
    <property type="match status" value="1"/>
</dbReference>
<dbReference type="Gene3D" id="3.40.50.150">
    <property type="entry name" value="Vaccinia Virus protein VP39"/>
    <property type="match status" value="1"/>
</dbReference>
<evidence type="ECO:0000313" key="3">
    <source>
        <dbReference type="Proteomes" id="UP001189143"/>
    </source>
</evidence>
<proteinExistence type="predicted"/>
<dbReference type="SUPFAM" id="SSF53335">
    <property type="entry name" value="S-adenosyl-L-methionine-dependent methyltransferases"/>
    <property type="match status" value="1"/>
</dbReference>
<protein>
    <submittedName>
        <fullName evidence="2">FkbM family methyltransferase</fullName>
    </submittedName>
</protein>
<organism evidence="2 3">
    <name type="scientific">Clostridium neonatale</name>
    <dbReference type="NCBI Taxonomy" id="137838"/>
    <lineage>
        <taxon>Bacteria</taxon>
        <taxon>Bacillati</taxon>
        <taxon>Bacillota</taxon>
        <taxon>Clostridia</taxon>
        <taxon>Eubacteriales</taxon>
        <taxon>Clostridiaceae</taxon>
        <taxon>Clostridium</taxon>
    </lineage>
</organism>
<accession>A0AAD1YDX6</accession>
<dbReference type="GO" id="GO:0032259">
    <property type="term" value="P:methylation"/>
    <property type="evidence" value="ECO:0007669"/>
    <property type="project" value="UniProtKB-KW"/>
</dbReference>
<name>A0AAD1YDX6_9CLOT</name>
<dbReference type="InterPro" id="IPR029063">
    <property type="entry name" value="SAM-dependent_MTases_sf"/>
</dbReference>
<keyword evidence="2" id="KW-0489">Methyltransferase</keyword>
<evidence type="ECO:0000313" key="2">
    <source>
        <dbReference type="EMBL" id="CAI3559576.1"/>
    </source>
</evidence>
<gene>
    <name evidence="2" type="ORF">CNEO2_10071</name>
</gene>
<dbReference type="Proteomes" id="UP001189143">
    <property type="component" value="Unassembled WGS sequence"/>
</dbReference>
<sequence length="312" mass="37060">MLKELIEGYKNNKFDKKEYNQLMFNIHEKLIDYCELIKSSMIEKIEINKENIIIDIKYNTNNIKMLLHSKDSTAVSIQILNFGEYESEELNMVLKLLGMLDNESVIFDIGANLGWYTLNLKKDMKTRKIYSFEPIKETFDKLKQNLYINEIDENNIFNFGFFNENKKIEFFYDILASGASSLADLREVKTTQKVECNVRRMDDFVKDENINRIDFIKCDVEGSELFVYQGGIESIDRFKPIVFSEMLRKWSNKFGYHPNDIINLFTKIGYQCYVINDKKLKLFTKVDENTIETNYFFLHKQKHLDIIRKITK</sequence>
<dbReference type="InterPro" id="IPR052514">
    <property type="entry name" value="SAM-dependent_MTase"/>
</dbReference>
<dbReference type="PANTHER" id="PTHR34203:SF15">
    <property type="entry name" value="SLL1173 PROTEIN"/>
    <property type="match status" value="1"/>
</dbReference>
<dbReference type="RefSeq" id="WP_317049600.1">
    <property type="nucleotide sequence ID" value="NZ_CAMRXC010000240.1"/>
</dbReference>
<dbReference type="EMBL" id="CAMTCP010000111">
    <property type="protein sequence ID" value="CAI3559576.1"/>
    <property type="molecule type" value="Genomic_DNA"/>
</dbReference>
<keyword evidence="2" id="KW-0808">Transferase</keyword>
<dbReference type="InterPro" id="IPR006342">
    <property type="entry name" value="FkbM_mtfrase"/>
</dbReference>
<dbReference type="PANTHER" id="PTHR34203">
    <property type="entry name" value="METHYLTRANSFERASE, FKBM FAMILY PROTEIN"/>
    <property type="match status" value="1"/>
</dbReference>
<dbReference type="GO" id="GO:0008168">
    <property type="term" value="F:methyltransferase activity"/>
    <property type="evidence" value="ECO:0007669"/>
    <property type="project" value="UniProtKB-KW"/>
</dbReference>